<evidence type="ECO:0000256" key="1">
    <source>
        <dbReference type="SAM" id="MobiDB-lite"/>
    </source>
</evidence>
<protein>
    <submittedName>
        <fullName evidence="2">Uncharacterized protein</fullName>
    </submittedName>
</protein>
<reference evidence="2 3" key="2">
    <citation type="submission" date="2024-01" db="EMBL/GenBank/DDBJ databases">
        <title>Comparative genomics of Cryptococcus and Kwoniella reveals pathogenesis evolution and contrasting modes of karyotype evolution via chromosome fusion or intercentromeric recombination.</title>
        <authorList>
            <person name="Coelho M.A."/>
            <person name="David-Palma M."/>
            <person name="Shea T."/>
            <person name="Bowers K."/>
            <person name="Mcginley-Smith S."/>
            <person name="Mohammad A.W."/>
            <person name="Gnirke A."/>
            <person name="Yurkov A.M."/>
            <person name="Nowrousian M."/>
            <person name="Sun S."/>
            <person name="Cuomo C.A."/>
            <person name="Heitman J."/>
        </authorList>
    </citation>
    <scope>NUCLEOTIDE SEQUENCE [LARGE SCALE GENOMIC DNA]</scope>
    <source>
        <strain evidence="2 3">IND107</strain>
    </source>
</reference>
<name>A0ABR3BZE5_9TREE</name>
<sequence length="363" mass="40304">MQPPASSTSSSQSPDQRSQPSQPEPETPATGSSAGSRSNPLYPSILPTSATLLATKLGPTLPYYQSQTQVFAAAADPEQVRREEMEARQRAMPEKCFSWCTQSEMARPFCRMVCLRKRGKGVGVGMTREEQLERLRPRQKQRIQVESASASADALASVISPSASTSSSSSSIVEWLSSPIATLRSRLTPYSIIYIRGTPDGVIGRYMEELEWDDGVYDFKGLSRGQVAKSAGRGSGRGRDEDPKMEWLEWGDQGALMHLPLTALFSPILALPDNLHRLLSPSLHLLSAYRASFTEGGQGRNLDRFVETVKNNGAGEMVEKINTFIEKRVQEGREKREEMMKQRQERMKGMKDVGEVEGKEERQ</sequence>
<dbReference type="GeneID" id="91987979"/>
<feature type="compositionally biased region" description="Polar residues" evidence="1">
    <location>
        <begin position="30"/>
        <end position="43"/>
    </location>
</feature>
<evidence type="ECO:0000313" key="2">
    <source>
        <dbReference type="EMBL" id="KAL0253745.1"/>
    </source>
</evidence>
<feature type="region of interest" description="Disordered" evidence="1">
    <location>
        <begin position="332"/>
        <end position="363"/>
    </location>
</feature>
<dbReference type="RefSeq" id="XP_066615966.1">
    <property type="nucleotide sequence ID" value="XM_066755680.1"/>
</dbReference>
<reference evidence="3" key="1">
    <citation type="submission" date="2015-01" db="EMBL/GenBank/DDBJ databases">
        <title>The Genome Sequence of Cryptococcus gattii MMRL2647.</title>
        <authorList>
            <consortium name="The Broad Institute Genomics Platform"/>
            <person name="Cuomo C."/>
            <person name="Litvintseva A."/>
            <person name="Chen Y."/>
            <person name="Heitman J."/>
            <person name="Sun S."/>
            <person name="Springer D."/>
            <person name="Dromer F."/>
            <person name="Young S."/>
            <person name="Zeng Q."/>
            <person name="Gargeya S."/>
            <person name="Abouelleil A."/>
            <person name="Alvarado L."/>
            <person name="Chapman S.B."/>
            <person name="Gainer-Dewar J."/>
            <person name="Goldberg J."/>
            <person name="Griggs A."/>
            <person name="Gujja S."/>
            <person name="Hansen M."/>
            <person name="Howarth C."/>
            <person name="Imamovic A."/>
            <person name="Larimer J."/>
            <person name="Murphy C."/>
            <person name="Naylor J."/>
            <person name="Pearson M."/>
            <person name="Priest M."/>
            <person name="Roberts A."/>
            <person name="Saif S."/>
            <person name="Shea T."/>
            <person name="Sykes S."/>
            <person name="Wortman J."/>
            <person name="Nusbaum C."/>
            <person name="Birren B."/>
        </authorList>
    </citation>
    <scope>NUCLEOTIDE SEQUENCE [LARGE SCALE GENOMIC DNA]</scope>
    <source>
        <strain evidence="3">IND107</strain>
    </source>
</reference>
<organism evidence="2 3">
    <name type="scientific">Cryptococcus tetragattii IND107</name>
    <dbReference type="NCBI Taxonomy" id="1296105"/>
    <lineage>
        <taxon>Eukaryota</taxon>
        <taxon>Fungi</taxon>
        <taxon>Dikarya</taxon>
        <taxon>Basidiomycota</taxon>
        <taxon>Agaricomycotina</taxon>
        <taxon>Tremellomycetes</taxon>
        <taxon>Tremellales</taxon>
        <taxon>Cryptococcaceae</taxon>
        <taxon>Cryptococcus</taxon>
        <taxon>Cryptococcus gattii species complex</taxon>
    </lineage>
</organism>
<comment type="caution">
    <text evidence="2">The sequence shown here is derived from an EMBL/GenBank/DDBJ whole genome shotgun (WGS) entry which is preliminary data.</text>
</comment>
<evidence type="ECO:0000313" key="3">
    <source>
        <dbReference type="Proteomes" id="UP000054399"/>
    </source>
</evidence>
<feature type="region of interest" description="Disordered" evidence="1">
    <location>
        <begin position="1"/>
        <end position="43"/>
    </location>
</feature>
<dbReference type="EMBL" id="ATAM02000002">
    <property type="protein sequence ID" value="KAL0253745.1"/>
    <property type="molecule type" value="Genomic_DNA"/>
</dbReference>
<keyword evidence="3" id="KW-1185">Reference proteome</keyword>
<feature type="compositionally biased region" description="Low complexity" evidence="1">
    <location>
        <begin position="1"/>
        <end position="21"/>
    </location>
</feature>
<proteinExistence type="predicted"/>
<dbReference type="Proteomes" id="UP000054399">
    <property type="component" value="Unassembled WGS sequence"/>
</dbReference>
<accession>A0ABR3BZE5</accession>
<gene>
    <name evidence="2" type="ORF">I308_101121</name>
</gene>